<name>Q219U7_RHOPB</name>
<accession>Q219U7</accession>
<evidence type="ECO:0000313" key="1">
    <source>
        <dbReference type="EMBL" id="ABD86839.1"/>
    </source>
</evidence>
<reference evidence="1" key="1">
    <citation type="submission" date="2006-03" db="EMBL/GenBank/DDBJ databases">
        <title>Complete sequence of Rhodopseudomonas palustris BisB18.</title>
        <authorList>
            <consortium name="US DOE Joint Genome Institute"/>
            <person name="Copeland A."/>
            <person name="Lucas S."/>
            <person name="Lapidus A."/>
            <person name="Barry K."/>
            <person name="Detter J.C."/>
            <person name="Glavina del Rio T."/>
            <person name="Hammon N."/>
            <person name="Israni S."/>
            <person name="Dalin E."/>
            <person name="Tice H."/>
            <person name="Pitluck S."/>
            <person name="Chain P."/>
            <person name="Malfatti S."/>
            <person name="Shin M."/>
            <person name="Vergez L."/>
            <person name="Schmutz J."/>
            <person name="Larimer F."/>
            <person name="Land M."/>
            <person name="Hauser L."/>
            <person name="Pelletier D.A."/>
            <person name="Kyrpides N."/>
            <person name="Anderson I."/>
            <person name="Oda Y."/>
            <person name="Harwood C.S."/>
            <person name="Richardson P."/>
        </authorList>
    </citation>
    <scope>NUCLEOTIDE SEQUENCE [LARGE SCALE GENOMIC DNA]</scope>
    <source>
        <strain evidence="1">BisB18</strain>
    </source>
</reference>
<dbReference type="OrthoDB" id="8243905at2"/>
<sequence>MTTEIGCSLAPDHWETLRALRLPAVQRRRAMNGWALAELIALGLAAEDDDGARITPTGRSVLLRGSPSLWDLAA</sequence>
<dbReference type="EMBL" id="CP000301">
    <property type="protein sequence ID" value="ABD86839.1"/>
    <property type="molecule type" value="Genomic_DNA"/>
</dbReference>
<dbReference type="HOGENOM" id="CLU_2697362_0_0_5"/>
<organism evidence="1">
    <name type="scientific">Rhodopseudomonas palustris (strain BisB18)</name>
    <dbReference type="NCBI Taxonomy" id="316056"/>
    <lineage>
        <taxon>Bacteria</taxon>
        <taxon>Pseudomonadati</taxon>
        <taxon>Pseudomonadota</taxon>
        <taxon>Alphaproteobacteria</taxon>
        <taxon>Hyphomicrobiales</taxon>
        <taxon>Nitrobacteraceae</taxon>
        <taxon>Rhodopseudomonas</taxon>
    </lineage>
</organism>
<dbReference type="AlphaFoldDB" id="Q219U7"/>
<dbReference type="RefSeq" id="WP_011471744.1">
    <property type="nucleotide sequence ID" value="NC_007925.1"/>
</dbReference>
<evidence type="ECO:0008006" key="2">
    <source>
        <dbReference type="Google" id="ProtNLM"/>
    </source>
</evidence>
<protein>
    <recommendedName>
        <fullName evidence="2">HemN C-terminal domain-containing protein</fullName>
    </recommendedName>
</protein>
<gene>
    <name evidence="1" type="ordered locus">RPC_1277</name>
</gene>
<proteinExistence type="predicted"/>
<dbReference type="KEGG" id="rpc:RPC_1277"/>